<evidence type="ECO:0000313" key="2">
    <source>
        <dbReference type="EMBL" id="KAH1090994.1"/>
    </source>
</evidence>
<dbReference type="Proteomes" id="UP000828251">
    <property type="component" value="Unassembled WGS sequence"/>
</dbReference>
<protein>
    <recommendedName>
        <fullName evidence="1">Core domain-containing protein</fullName>
    </recommendedName>
</protein>
<dbReference type="InterPro" id="IPR050322">
    <property type="entry name" value="Fe-S_cluster_asmbl/transfer"/>
</dbReference>
<organism evidence="2 3">
    <name type="scientific">Gossypium stocksii</name>
    <dbReference type="NCBI Taxonomy" id="47602"/>
    <lineage>
        <taxon>Eukaryota</taxon>
        <taxon>Viridiplantae</taxon>
        <taxon>Streptophyta</taxon>
        <taxon>Embryophyta</taxon>
        <taxon>Tracheophyta</taxon>
        <taxon>Spermatophyta</taxon>
        <taxon>Magnoliopsida</taxon>
        <taxon>eudicotyledons</taxon>
        <taxon>Gunneridae</taxon>
        <taxon>Pentapetalae</taxon>
        <taxon>rosids</taxon>
        <taxon>malvids</taxon>
        <taxon>Malvales</taxon>
        <taxon>Malvaceae</taxon>
        <taxon>Malvoideae</taxon>
        <taxon>Gossypium</taxon>
    </lineage>
</organism>
<dbReference type="OrthoDB" id="272500at2759"/>
<dbReference type="GO" id="GO:0016226">
    <property type="term" value="P:iron-sulfur cluster assembly"/>
    <property type="evidence" value="ECO:0007669"/>
    <property type="project" value="TreeGrafter"/>
</dbReference>
<accession>A0A9D3VNX3</accession>
<dbReference type="Gene3D" id="2.60.300.12">
    <property type="entry name" value="HesB-like domain"/>
    <property type="match status" value="1"/>
</dbReference>
<gene>
    <name evidence="2" type="ORF">J1N35_018251</name>
</gene>
<dbReference type="EMBL" id="JAIQCV010000006">
    <property type="protein sequence ID" value="KAH1090994.1"/>
    <property type="molecule type" value="Genomic_DNA"/>
</dbReference>
<dbReference type="PANTHER" id="PTHR10072">
    <property type="entry name" value="IRON-SULFUR CLUSTER ASSEMBLY PROTEIN"/>
    <property type="match status" value="1"/>
</dbReference>
<keyword evidence="3" id="KW-1185">Reference proteome</keyword>
<proteinExistence type="predicted"/>
<dbReference type="GO" id="GO:0005739">
    <property type="term" value="C:mitochondrion"/>
    <property type="evidence" value="ECO:0007669"/>
    <property type="project" value="TreeGrafter"/>
</dbReference>
<comment type="caution">
    <text evidence="2">The sequence shown here is derived from an EMBL/GenBank/DDBJ whole genome shotgun (WGS) entry which is preliminary data.</text>
</comment>
<feature type="domain" description="Core" evidence="1">
    <location>
        <begin position="194"/>
        <end position="247"/>
    </location>
</feature>
<name>A0A9D3VNX3_9ROSI</name>
<dbReference type="AlphaFoldDB" id="A0A9D3VNX3"/>
<dbReference type="PANTHER" id="PTHR10072:SF41">
    <property type="entry name" value="IRON-SULFUR CLUSTER ASSEMBLY 1 HOMOLOG, MITOCHONDRIAL"/>
    <property type="match status" value="1"/>
</dbReference>
<dbReference type="GO" id="GO:0051537">
    <property type="term" value="F:2 iron, 2 sulfur cluster binding"/>
    <property type="evidence" value="ECO:0007669"/>
    <property type="project" value="TreeGrafter"/>
</dbReference>
<dbReference type="Pfam" id="PF01521">
    <property type="entry name" value="Fe-S_biosyn"/>
    <property type="match status" value="1"/>
</dbReference>
<dbReference type="InterPro" id="IPR035903">
    <property type="entry name" value="HesB-like_dom_sf"/>
</dbReference>
<evidence type="ECO:0000259" key="1">
    <source>
        <dbReference type="Pfam" id="PF01521"/>
    </source>
</evidence>
<evidence type="ECO:0000313" key="3">
    <source>
        <dbReference type="Proteomes" id="UP000828251"/>
    </source>
</evidence>
<dbReference type="SUPFAM" id="SSF89360">
    <property type="entry name" value="HesB-like domain"/>
    <property type="match status" value="1"/>
</dbReference>
<reference evidence="2 3" key="1">
    <citation type="journal article" date="2021" name="Plant Biotechnol. J.">
        <title>Multi-omics assisted identification of the key and species-specific regulatory components of drought-tolerant mechanisms in Gossypium stocksii.</title>
        <authorList>
            <person name="Yu D."/>
            <person name="Ke L."/>
            <person name="Zhang D."/>
            <person name="Wu Y."/>
            <person name="Sun Y."/>
            <person name="Mei J."/>
            <person name="Sun J."/>
            <person name="Sun Y."/>
        </authorList>
    </citation>
    <scope>NUCLEOTIDE SEQUENCE [LARGE SCALE GENOMIC DNA]</scope>
    <source>
        <strain evidence="3">cv. E1</strain>
        <tissue evidence="2">Leaf</tissue>
    </source>
</reference>
<sequence>MASLVLSSFCFPSQKPYSFTSYSLRFRMRAPTDSRFGGPLFVGFGSVKKRNGRIKALVDSIAHPLVFGDLDTDDFRHPLDKHNTLLLRAIPGLNEIGRAILVGTVTEQIMLLENIGTSNLVLKDQLPELHKMMIEAAGILNIEPPNLYVRQSPVPNAYTLAINGKKTTQLPCSSNSKLINRFVGMGFSEEMVVKARGCSSLSYTLNYADEKGKFDELVEDKGVKILIDPKALMHVIGTKMDFVDDKLRTYDHFTGSRFNSYCSILVVAQRFYRQRMLLLYHHPIPA</sequence>
<dbReference type="InterPro" id="IPR000361">
    <property type="entry name" value="ATAP_core_dom"/>
</dbReference>